<dbReference type="EMBL" id="JASNQZ010000006">
    <property type="protein sequence ID" value="KAL0956858.1"/>
    <property type="molecule type" value="Genomic_DNA"/>
</dbReference>
<gene>
    <name evidence="1" type="ORF">HGRIS_002966</name>
</gene>
<comment type="caution">
    <text evidence="1">The sequence shown here is derived from an EMBL/GenBank/DDBJ whole genome shotgun (WGS) entry which is preliminary data.</text>
</comment>
<sequence length="266" mass="28243">MPQSPAQIYHRKLQSRGNGRPLYLPEPDLTAPPAHQIAGISIGDVGICQDGSFHFLFNACAPATSPLNIGGVPDGFTHFTFGDRDISTYQYYSANSLVRGGGVQECAMHLGASISAGLSGAGASAAVTIELSSAEGAVLFLPEGAWREEIMCSKAFSAYVDGHARQWLSFARRFVIEGSSLFVVTGCDKTPTWCLAATAKSAGIAGVSTQFTLGLAEAGLAVTVKSTPEDIVMLRKFRRSTIDQGGESMCLYSWHHRSPKAMQSCS</sequence>
<protein>
    <submittedName>
        <fullName evidence="1">Uncharacterized protein</fullName>
    </submittedName>
</protein>
<organism evidence="1 2">
    <name type="scientific">Hohenbuehelia grisea</name>
    <dbReference type="NCBI Taxonomy" id="104357"/>
    <lineage>
        <taxon>Eukaryota</taxon>
        <taxon>Fungi</taxon>
        <taxon>Dikarya</taxon>
        <taxon>Basidiomycota</taxon>
        <taxon>Agaricomycotina</taxon>
        <taxon>Agaricomycetes</taxon>
        <taxon>Agaricomycetidae</taxon>
        <taxon>Agaricales</taxon>
        <taxon>Pleurotineae</taxon>
        <taxon>Pleurotaceae</taxon>
        <taxon>Hohenbuehelia</taxon>
    </lineage>
</organism>
<accession>A0ABR3JNI0</accession>
<proteinExistence type="predicted"/>
<name>A0ABR3JNI0_9AGAR</name>
<reference evidence="2" key="1">
    <citation type="submission" date="2024-06" db="EMBL/GenBank/DDBJ databases">
        <title>Multi-omics analyses provide insights into the biosynthesis of the anticancer antibiotic pleurotin in Hohenbuehelia grisea.</title>
        <authorList>
            <person name="Weaver J.A."/>
            <person name="Alberti F."/>
        </authorList>
    </citation>
    <scope>NUCLEOTIDE SEQUENCE [LARGE SCALE GENOMIC DNA]</scope>
    <source>
        <strain evidence="2">T-177</strain>
    </source>
</reference>
<evidence type="ECO:0000313" key="2">
    <source>
        <dbReference type="Proteomes" id="UP001556367"/>
    </source>
</evidence>
<dbReference type="Proteomes" id="UP001556367">
    <property type="component" value="Unassembled WGS sequence"/>
</dbReference>
<evidence type="ECO:0000313" key="1">
    <source>
        <dbReference type="EMBL" id="KAL0956858.1"/>
    </source>
</evidence>
<keyword evidence="2" id="KW-1185">Reference proteome</keyword>